<sequence length="228" mass="26102">MNLKKRLALGVLISTLLAFSAYYAEYLPFTGKWIATYRMDRYAQEQYPGFHCGKVYFNPCGAPYEAVLTGDSGQEVELGCGYDGLIGDPLRAERWMQNNHISKVMWALNRLEQGSYGNVSCQWRYDMPERPVFVLKVQIREPETVPFPESETDLREKMVAALASYWAALPESAQADITDVEAVYRHYATKREEQQPYDNSFYIVHVSVTNGVLPIERIMTAAMKEEKI</sequence>
<dbReference type="AlphaFoldDB" id="A0A923S7P8"/>
<accession>A0A923S7P8</accession>
<name>A0A923S7P8_9FIRM</name>
<evidence type="ECO:0000313" key="1">
    <source>
        <dbReference type="EMBL" id="MBC5771004.1"/>
    </source>
</evidence>
<evidence type="ECO:0000313" key="2">
    <source>
        <dbReference type="Proteomes" id="UP000620327"/>
    </source>
</evidence>
<dbReference type="Proteomes" id="UP000620327">
    <property type="component" value="Unassembled WGS sequence"/>
</dbReference>
<organism evidence="1 2">
    <name type="scientific">Dysosmobacter segnis</name>
    <dbReference type="NCBI Taxonomy" id="2763042"/>
    <lineage>
        <taxon>Bacteria</taxon>
        <taxon>Bacillati</taxon>
        <taxon>Bacillota</taxon>
        <taxon>Clostridia</taxon>
        <taxon>Eubacteriales</taxon>
        <taxon>Oscillospiraceae</taxon>
        <taxon>Dysosmobacter</taxon>
    </lineage>
</organism>
<reference evidence="1" key="1">
    <citation type="submission" date="2020-08" db="EMBL/GenBank/DDBJ databases">
        <title>Genome public.</title>
        <authorList>
            <person name="Liu C."/>
            <person name="Sun Q."/>
        </authorList>
    </citation>
    <scope>NUCLEOTIDE SEQUENCE</scope>
    <source>
        <strain evidence="1">BX15</strain>
    </source>
</reference>
<gene>
    <name evidence="1" type="ORF">H8Z83_11850</name>
</gene>
<dbReference type="EMBL" id="JACOQI010000011">
    <property type="protein sequence ID" value="MBC5771004.1"/>
    <property type="molecule type" value="Genomic_DNA"/>
</dbReference>
<protein>
    <submittedName>
        <fullName evidence="1">Uncharacterized protein</fullName>
    </submittedName>
</protein>
<comment type="caution">
    <text evidence="1">The sequence shown here is derived from an EMBL/GenBank/DDBJ whole genome shotgun (WGS) entry which is preliminary data.</text>
</comment>
<keyword evidence="2" id="KW-1185">Reference proteome</keyword>
<dbReference type="RefSeq" id="WP_187015233.1">
    <property type="nucleotide sequence ID" value="NZ_JACOQI010000011.1"/>
</dbReference>
<proteinExistence type="predicted"/>